<comment type="catalytic activity">
    <reaction evidence="13">
        <text>D-ribose + ATP = D-ribose 5-phosphate + ADP + H(+)</text>
        <dbReference type="Rhea" id="RHEA:13697"/>
        <dbReference type="ChEBI" id="CHEBI:15378"/>
        <dbReference type="ChEBI" id="CHEBI:30616"/>
        <dbReference type="ChEBI" id="CHEBI:47013"/>
        <dbReference type="ChEBI" id="CHEBI:78346"/>
        <dbReference type="ChEBI" id="CHEBI:456216"/>
        <dbReference type="EC" id="2.7.1.15"/>
    </reaction>
</comment>
<feature type="binding site" evidence="13">
    <location>
        <position position="293"/>
    </location>
    <ligand>
        <name>K(+)</name>
        <dbReference type="ChEBI" id="CHEBI:29103"/>
    </ligand>
</feature>
<feature type="binding site" evidence="13">
    <location>
        <begin position="222"/>
        <end position="227"/>
    </location>
    <ligand>
        <name>ATP</name>
        <dbReference type="ChEBI" id="CHEBI:30616"/>
    </ligand>
</feature>
<comment type="pathway">
    <text evidence="13">Carbohydrate metabolism; D-ribose degradation; D-ribose 5-phosphate from beta-D-ribopyranose: step 2/2.</text>
</comment>
<evidence type="ECO:0000313" key="15">
    <source>
        <dbReference type="EMBL" id="QGY47225.1"/>
    </source>
</evidence>
<evidence type="ECO:0000256" key="3">
    <source>
        <dbReference type="ARBA" id="ARBA00016943"/>
    </source>
</evidence>
<dbReference type="GO" id="GO:0019303">
    <property type="term" value="P:D-ribose catabolic process"/>
    <property type="evidence" value="ECO:0007669"/>
    <property type="project" value="UniProtKB-UniRule"/>
</dbReference>
<comment type="similarity">
    <text evidence="1">Belongs to the carbohydrate kinase pfkB family.</text>
</comment>
<keyword evidence="6 13" id="KW-0479">Metal-binding</keyword>
<dbReference type="EMBL" id="CP046401">
    <property type="protein sequence ID" value="QGY47225.1"/>
    <property type="molecule type" value="Genomic_DNA"/>
</dbReference>
<keyword evidence="10 13" id="KW-0460">Magnesium</keyword>
<evidence type="ECO:0000256" key="4">
    <source>
        <dbReference type="ARBA" id="ARBA00022490"/>
    </source>
</evidence>
<evidence type="ECO:0000256" key="9">
    <source>
        <dbReference type="ARBA" id="ARBA00022840"/>
    </source>
</evidence>
<dbReference type="KEGG" id="mcos:GM418_27240"/>
<feature type="binding site" evidence="13">
    <location>
        <position position="142"/>
    </location>
    <ligand>
        <name>substrate</name>
    </ligand>
</feature>
<comment type="subcellular location">
    <subcellularLocation>
        <location evidence="13">Cytoplasm</location>
    </subcellularLocation>
</comment>
<evidence type="ECO:0000256" key="2">
    <source>
        <dbReference type="ARBA" id="ARBA00012035"/>
    </source>
</evidence>
<evidence type="ECO:0000256" key="5">
    <source>
        <dbReference type="ARBA" id="ARBA00022679"/>
    </source>
</evidence>
<comment type="activity regulation">
    <text evidence="13">Activated by a monovalent cation that binds near, but not in, the active site. The most likely occupant of the site in vivo is potassium. Ion binding induces a conformational change that may alter substrate affinity.</text>
</comment>
<evidence type="ECO:0000256" key="12">
    <source>
        <dbReference type="ARBA" id="ARBA00023277"/>
    </source>
</evidence>
<dbReference type="InterPro" id="IPR002139">
    <property type="entry name" value="Ribo/fructo_kinase"/>
</dbReference>
<reference evidence="15 16" key="1">
    <citation type="submission" date="2019-11" db="EMBL/GenBank/DDBJ databases">
        <authorList>
            <person name="Zheng R.K."/>
            <person name="Sun C.M."/>
        </authorList>
    </citation>
    <scope>NUCLEOTIDE SEQUENCE [LARGE SCALE GENOMIC DNA]</scope>
    <source>
        <strain evidence="15 16">WC007</strain>
    </source>
</reference>
<feature type="binding site" evidence="13">
    <location>
        <position position="289"/>
    </location>
    <ligand>
        <name>K(+)</name>
        <dbReference type="ChEBI" id="CHEBI:29103"/>
    </ligand>
</feature>
<dbReference type="Gene3D" id="3.40.1190.20">
    <property type="match status" value="1"/>
</dbReference>
<dbReference type="InterPro" id="IPR002173">
    <property type="entry name" value="Carboh/pur_kinase_PfkB_CS"/>
</dbReference>
<dbReference type="NCBIfam" id="NF008353">
    <property type="entry name" value="PRK11142.1"/>
    <property type="match status" value="1"/>
</dbReference>
<keyword evidence="9 13" id="KW-0067">ATP-binding</keyword>
<feature type="binding site" evidence="13">
    <location>
        <position position="254"/>
    </location>
    <ligand>
        <name>substrate</name>
    </ligand>
</feature>
<dbReference type="NCBIfam" id="TIGR02152">
    <property type="entry name" value="D_ribokin_bact"/>
    <property type="match status" value="1"/>
</dbReference>
<dbReference type="Pfam" id="PF00294">
    <property type="entry name" value="PfkB"/>
    <property type="match status" value="1"/>
</dbReference>
<evidence type="ECO:0000256" key="8">
    <source>
        <dbReference type="ARBA" id="ARBA00022777"/>
    </source>
</evidence>
<evidence type="ECO:0000256" key="6">
    <source>
        <dbReference type="ARBA" id="ARBA00022723"/>
    </source>
</evidence>
<feature type="binding site" evidence="13">
    <location>
        <position position="284"/>
    </location>
    <ligand>
        <name>K(+)</name>
        <dbReference type="ChEBI" id="CHEBI:29103"/>
    </ligand>
</feature>
<dbReference type="InterPro" id="IPR011611">
    <property type="entry name" value="PfkB_dom"/>
</dbReference>
<comment type="similarity">
    <text evidence="13">Belongs to the carbohydrate kinase PfkB family. Ribokinase subfamily.</text>
</comment>
<dbReference type="PANTHER" id="PTHR10584:SF166">
    <property type="entry name" value="RIBOKINASE"/>
    <property type="match status" value="1"/>
</dbReference>
<dbReference type="HAMAP" id="MF_01987">
    <property type="entry name" value="Ribokinase"/>
    <property type="match status" value="1"/>
</dbReference>
<dbReference type="InterPro" id="IPR011877">
    <property type="entry name" value="Ribokinase"/>
</dbReference>
<feature type="binding site" evidence="13">
    <location>
        <position position="287"/>
    </location>
    <ligand>
        <name>K(+)</name>
        <dbReference type="ChEBI" id="CHEBI:29103"/>
    </ligand>
</feature>
<name>A0A6I6JVP0_9BACT</name>
<comment type="cofactor">
    <cofactor evidence="13">
        <name>Mg(2+)</name>
        <dbReference type="ChEBI" id="CHEBI:18420"/>
    </cofactor>
    <text evidence="13">Requires a divalent cation, most likely magnesium in vivo, as an electrophilic catalyst to aid phosphoryl group transfer. It is the chelate of the metal and the nucleotide that is the actual substrate.</text>
</comment>
<feature type="binding site" evidence="13">
    <location>
        <begin position="253"/>
        <end position="254"/>
    </location>
    <ligand>
        <name>ATP</name>
        <dbReference type="ChEBI" id="CHEBI:30616"/>
    </ligand>
</feature>
<dbReference type="GO" id="GO:0046872">
    <property type="term" value="F:metal ion binding"/>
    <property type="evidence" value="ECO:0007669"/>
    <property type="project" value="UniProtKB-KW"/>
</dbReference>
<accession>A0A6I6JVP0</accession>
<dbReference type="PANTHER" id="PTHR10584">
    <property type="entry name" value="SUGAR KINASE"/>
    <property type="match status" value="1"/>
</dbReference>
<dbReference type="SUPFAM" id="SSF53613">
    <property type="entry name" value="Ribokinase-like"/>
    <property type="match status" value="1"/>
</dbReference>
<keyword evidence="11 13" id="KW-0630">Potassium</keyword>
<dbReference type="PROSITE" id="PS00584">
    <property type="entry name" value="PFKB_KINASES_2"/>
    <property type="match status" value="1"/>
</dbReference>
<gene>
    <name evidence="13 15" type="primary">rbsK</name>
    <name evidence="15" type="ORF">GM418_27240</name>
</gene>
<keyword evidence="7 13" id="KW-0547">Nucleotide-binding</keyword>
<dbReference type="RefSeq" id="WP_158870885.1">
    <property type="nucleotide sequence ID" value="NZ_CP046401.1"/>
</dbReference>
<feature type="binding site" evidence="13">
    <location>
        <position position="250"/>
    </location>
    <ligand>
        <name>K(+)</name>
        <dbReference type="ChEBI" id="CHEBI:29103"/>
    </ligand>
</feature>
<protein>
    <recommendedName>
        <fullName evidence="3 13">Ribokinase</fullName>
        <shortName evidence="13">RK</shortName>
        <ecNumber evidence="2 13">2.7.1.15</ecNumber>
    </recommendedName>
</protein>
<feature type="binding site" evidence="13">
    <location>
        <begin position="13"/>
        <end position="15"/>
    </location>
    <ligand>
        <name>substrate</name>
    </ligand>
</feature>
<dbReference type="GO" id="GO:0005829">
    <property type="term" value="C:cytosol"/>
    <property type="evidence" value="ECO:0007669"/>
    <property type="project" value="TreeGrafter"/>
</dbReference>
<keyword evidence="12 13" id="KW-0119">Carbohydrate metabolism</keyword>
<comment type="function">
    <text evidence="13">Catalyzes the phosphorylation of ribose at O-5 in a reaction requiring ATP and magnesium. The resulting D-ribose-5-phosphate can then be used either for sythesis of nucleotides, histidine, and tryptophan, or as a component of the pentose phosphate pathway.</text>
</comment>
<dbReference type="GO" id="GO:0005524">
    <property type="term" value="F:ATP binding"/>
    <property type="evidence" value="ECO:0007669"/>
    <property type="project" value="UniProtKB-UniRule"/>
</dbReference>
<dbReference type="UniPathway" id="UPA00916">
    <property type="reaction ID" value="UER00889"/>
</dbReference>
<dbReference type="AlphaFoldDB" id="A0A6I6JVP0"/>
<dbReference type="EC" id="2.7.1.15" evidence="2 13"/>
<organism evidence="15 16">
    <name type="scientific">Maribellus comscasis</name>
    <dbReference type="NCBI Taxonomy" id="2681766"/>
    <lineage>
        <taxon>Bacteria</taxon>
        <taxon>Pseudomonadati</taxon>
        <taxon>Bacteroidota</taxon>
        <taxon>Bacteroidia</taxon>
        <taxon>Marinilabiliales</taxon>
        <taxon>Prolixibacteraceae</taxon>
        <taxon>Maribellus</taxon>
    </lineage>
</organism>
<evidence type="ECO:0000313" key="16">
    <source>
        <dbReference type="Proteomes" id="UP000428260"/>
    </source>
</evidence>
<feature type="binding site" evidence="13">
    <location>
        <begin position="41"/>
        <end position="45"/>
    </location>
    <ligand>
        <name>substrate</name>
    </ligand>
</feature>
<evidence type="ECO:0000256" key="7">
    <source>
        <dbReference type="ARBA" id="ARBA00022741"/>
    </source>
</evidence>
<feature type="active site" description="Proton acceptor" evidence="13">
    <location>
        <position position="254"/>
    </location>
</feature>
<proteinExistence type="inferred from homology"/>
<evidence type="ECO:0000256" key="10">
    <source>
        <dbReference type="ARBA" id="ARBA00022842"/>
    </source>
</evidence>
<keyword evidence="16" id="KW-1185">Reference proteome</keyword>
<evidence type="ECO:0000256" key="1">
    <source>
        <dbReference type="ARBA" id="ARBA00005380"/>
    </source>
</evidence>
<keyword evidence="5 13" id="KW-0808">Transferase</keyword>
<keyword evidence="4 13" id="KW-0963">Cytoplasm</keyword>
<evidence type="ECO:0000256" key="11">
    <source>
        <dbReference type="ARBA" id="ARBA00022958"/>
    </source>
</evidence>
<dbReference type="FunFam" id="3.40.1190.20:FF:000012">
    <property type="entry name" value="Ribokinase"/>
    <property type="match status" value="1"/>
</dbReference>
<comment type="caution">
    <text evidence="13">Lacks conserved residue(s) required for the propagation of feature annotation.</text>
</comment>
<evidence type="ECO:0000256" key="13">
    <source>
        <dbReference type="HAMAP-Rule" id="MF_01987"/>
    </source>
</evidence>
<keyword evidence="8 13" id="KW-0418">Kinase</keyword>
<feature type="binding site" evidence="13">
    <location>
        <position position="186"/>
    </location>
    <ligand>
        <name>ATP</name>
        <dbReference type="ChEBI" id="CHEBI:30616"/>
    </ligand>
</feature>
<comment type="subunit">
    <text evidence="13">Homodimer.</text>
</comment>
<dbReference type="InterPro" id="IPR029056">
    <property type="entry name" value="Ribokinase-like"/>
</dbReference>
<evidence type="ECO:0000259" key="14">
    <source>
        <dbReference type="Pfam" id="PF00294"/>
    </source>
</evidence>
<dbReference type="Proteomes" id="UP000428260">
    <property type="component" value="Chromosome"/>
</dbReference>
<dbReference type="PRINTS" id="PR00990">
    <property type="entry name" value="RIBOKINASE"/>
</dbReference>
<dbReference type="GO" id="GO:0004747">
    <property type="term" value="F:ribokinase activity"/>
    <property type="evidence" value="ECO:0007669"/>
    <property type="project" value="UniProtKB-UniRule"/>
</dbReference>
<sequence>MSQNKILVIGSSNTDMVVRTDKFPDAGETILGGEFFMNAGGKGANQAVAARRLGGNVEFIGKTGKDIFGQQALEYLRNEGIFTGNILTDDENPSGVALITVNGKGENSIVVAAGANGTLVPGDLEKIPEVFNDASMVLLQLEIPLETVVHVSKLSLSLKKKVILNPAPAQMLPDALLQGLYLITPNETEVKQLTGIEVYDIESAAKASQVLIDKGVQNVIITMGAAGAFIYSAEFTGLVEAPKVKAVDTTAAGDTFNGALTVFLSEGMGIKEATRLACIAASISVTRIGAQTSVPFRRELHL</sequence>
<dbReference type="CDD" id="cd01174">
    <property type="entry name" value="ribokinase"/>
    <property type="match status" value="1"/>
</dbReference>
<feature type="domain" description="Carbohydrate kinase PfkB" evidence="14">
    <location>
        <begin position="4"/>
        <end position="295"/>
    </location>
</feature>
<feature type="binding site" evidence="13">
    <location>
        <position position="248"/>
    </location>
    <ligand>
        <name>K(+)</name>
        <dbReference type="ChEBI" id="CHEBI:29103"/>
    </ligand>
</feature>